<feature type="compositionally biased region" description="Polar residues" evidence="1">
    <location>
        <begin position="25"/>
        <end position="37"/>
    </location>
</feature>
<name>A0AA39MLW7_9AGAR</name>
<feature type="domain" description="Heterokaryon incompatibility" evidence="2">
    <location>
        <begin position="258"/>
        <end position="350"/>
    </location>
</feature>
<proteinExistence type="predicted"/>
<protein>
    <recommendedName>
        <fullName evidence="2">Heterokaryon incompatibility domain-containing protein</fullName>
    </recommendedName>
</protein>
<evidence type="ECO:0000259" key="2">
    <source>
        <dbReference type="Pfam" id="PF06985"/>
    </source>
</evidence>
<gene>
    <name evidence="3" type="ORF">EV421DRAFT_871950</name>
</gene>
<comment type="caution">
    <text evidence="3">The sequence shown here is derived from an EMBL/GenBank/DDBJ whole genome shotgun (WGS) entry which is preliminary data.</text>
</comment>
<feature type="region of interest" description="Disordered" evidence="1">
    <location>
        <begin position="25"/>
        <end position="58"/>
    </location>
</feature>
<dbReference type="Proteomes" id="UP001175226">
    <property type="component" value="Unassembled WGS sequence"/>
</dbReference>
<organism evidence="3 4">
    <name type="scientific">Armillaria borealis</name>
    <dbReference type="NCBI Taxonomy" id="47425"/>
    <lineage>
        <taxon>Eukaryota</taxon>
        <taxon>Fungi</taxon>
        <taxon>Dikarya</taxon>
        <taxon>Basidiomycota</taxon>
        <taxon>Agaricomycotina</taxon>
        <taxon>Agaricomycetes</taxon>
        <taxon>Agaricomycetidae</taxon>
        <taxon>Agaricales</taxon>
        <taxon>Marasmiineae</taxon>
        <taxon>Physalacriaceae</taxon>
        <taxon>Armillaria</taxon>
    </lineage>
</organism>
<evidence type="ECO:0000313" key="3">
    <source>
        <dbReference type="EMBL" id="KAK0439142.1"/>
    </source>
</evidence>
<evidence type="ECO:0000313" key="4">
    <source>
        <dbReference type="Proteomes" id="UP001175226"/>
    </source>
</evidence>
<evidence type="ECO:0000256" key="1">
    <source>
        <dbReference type="SAM" id="MobiDB-lite"/>
    </source>
</evidence>
<sequence length="651" mass="73856">MVNERFNILRDGVKLALSCLRPTTVTAQSDKNTPNECSESRGVVSETSDNDPEPSPESLEAQITYHLGTTLAKTKTLPEVTISAFTETGQNISSIAVLKQRTYTSTKIVICSSSDHIPYHYVVRPISSRSPTDPPLAVADTPCADLGVDGLLKGLNATLGTTYILDADLSSLLKSFVSEGDDFGTAYAHLRRRWYDNWNIRGDLNIHKNKDQEMRQKAVVGNQIVNPQAPPRRVWDLYSNRVVPHWIIPREHWSNIWAISHAWRDEEDRPEIWTPINGGEWPVPIPKDADLDLIRIEMLNLGAEYVWLDVLCLRRRGGLRDDLCEDEWKLDVRTVGNVYETAKRVVCYFSGLGLPFRFSMEDFASTRSWFRRAWLLQQINGSYIIGGDTVGGDQCLAILEEDVRTRFCEQLSALVHLYRSPVFDVLRHMEGRVSIHAVDRVAGLAYLLQSRKIPEYYEAKSPEDAWSMLVDTMDERYRAQLLFLYPEPGEGRKRWRPSWKQVMTENLPSMDGIQLYDKVDRDDKDADVYNGYCIEQGCVEGLHEKDPEGRLRRGKLIVKDLKGNSHTFDITAAHQHPIPEDSYTLIGSDPWSPKSAKSGGENSKQYWVVGKLIESGQKFEKVSVFQITNAGHVMSLLDESGIAQRSRNILI</sequence>
<dbReference type="Pfam" id="PF06985">
    <property type="entry name" value="HET"/>
    <property type="match status" value="1"/>
</dbReference>
<dbReference type="InterPro" id="IPR010730">
    <property type="entry name" value="HET"/>
</dbReference>
<dbReference type="EMBL" id="JAUEPT010000039">
    <property type="protein sequence ID" value="KAK0439142.1"/>
    <property type="molecule type" value="Genomic_DNA"/>
</dbReference>
<accession>A0AA39MLW7</accession>
<keyword evidence="4" id="KW-1185">Reference proteome</keyword>
<reference evidence="3" key="1">
    <citation type="submission" date="2023-06" db="EMBL/GenBank/DDBJ databases">
        <authorList>
            <consortium name="Lawrence Berkeley National Laboratory"/>
            <person name="Ahrendt S."/>
            <person name="Sahu N."/>
            <person name="Indic B."/>
            <person name="Wong-Bajracharya J."/>
            <person name="Merenyi Z."/>
            <person name="Ke H.-M."/>
            <person name="Monk M."/>
            <person name="Kocsube S."/>
            <person name="Drula E."/>
            <person name="Lipzen A."/>
            <person name="Balint B."/>
            <person name="Henrissat B."/>
            <person name="Andreopoulos B."/>
            <person name="Martin F.M."/>
            <person name="Harder C.B."/>
            <person name="Rigling D."/>
            <person name="Ford K.L."/>
            <person name="Foster G.D."/>
            <person name="Pangilinan J."/>
            <person name="Papanicolaou A."/>
            <person name="Barry K."/>
            <person name="LaButti K."/>
            <person name="Viragh M."/>
            <person name="Koriabine M."/>
            <person name="Yan M."/>
            <person name="Riley R."/>
            <person name="Champramary S."/>
            <person name="Plett K.L."/>
            <person name="Tsai I.J."/>
            <person name="Slot J."/>
            <person name="Sipos G."/>
            <person name="Plett J."/>
            <person name="Nagy L.G."/>
            <person name="Grigoriev I.V."/>
        </authorList>
    </citation>
    <scope>NUCLEOTIDE SEQUENCE</scope>
    <source>
        <strain evidence="3">FPL87.14</strain>
    </source>
</reference>
<dbReference type="AlphaFoldDB" id="A0AA39MLW7"/>